<dbReference type="Proteomes" id="UP000085678">
    <property type="component" value="Unplaced"/>
</dbReference>
<evidence type="ECO:0000256" key="1">
    <source>
        <dbReference type="SAM" id="MobiDB-lite"/>
    </source>
</evidence>
<feature type="region of interest" description="Disordered" evidence="1">
    <location>
        <begin position="1"/>
        <end position="81"/>
    </location>
</feature>
<dbReference type="Gene3D" id="3.30.70.1820">
    <property type="entry name" value="L1 transposable element, RRM domain"/>
    <property type="match status" value="1"/>
</dbReference>
<name>A0A1S3JKI2_LINAN</name>
<gene>
    <name evidence="3" type="primary">LOC106174085</name>
</gene>
<organism evidence="2 3">
    <name type="scientific">Lingula anatina</name>
    <name type="common">Brachiopod</name>
    <name type="synonym">Lingula unguis</name>
    <dbReference type="NCBI Taxonomy" id="7574"/>
    <lineage>
        <taxon>Eukaryota</taxon>
        <taxon>Metazoa</taxon>
        <taxon>Spiralia</taxon>
        <taxon>Lophotrochozoa</taxon>
        <taxon>Brachiopoda</taxon>
        <taxon>Linguliformea</taxon>
        <taxon>Lingulata</taxon>
        <taxon>Lingulida</taxon>
        <taxon>Linguloidea</taxon>
        <taxon>Lingulidae</taxon>
        <taxon>Lingula</taxon>
    </lineage>
</organism>
<dbReference type="InParanoid" id="A0A1S3JKI2"/>
<accession>A0A1S3JKI2</accession>
<dbReference type="KEGG" id="lak:106174085"/>
<evidence type="ECO:0000313" key="2">
    <source>
        <dbReference type="Proteomes" id="UP000085678"/>
    </source>
</evidence>
<feature type="compositionally biased region" description="Polar residues" evidence="1">
    <location>
        <begin position="70"/>
        <end position="81"/>
    </location>
</feature>
<sequence>MFTISNKLAKKKQNDRTMDTPDLQIDKRQRHESNPSPGNNDIAKKLRMGSPLCLEDYTSANEHSGEISPDDTSPSIEETQLSIPNPRHSVKIDRIHRVGPQNKQGKIRPIIAKFNPYKGRMLVMNSAYRLRGKKNSAGLHYGISEQFPHEIERRRKELYPVLKRAKAAGDKTAKLIVDKLKVRVNGTQRIIKDPSEIPEGASFG</sequence>
<dbReference type="AlphaFoldDB" id="A0A1S3JKI2"/>
<dbReference type="OrthoDB" id="6159875at2759"/>
<keyword evidence="2" id="KW-1185">Reference proteome</keyword>
<reference evidence="3" key="1">
    <citation type="submission" date="2025-08" db="UniProtKB">
        <authorList>
            <consortium name="RefSeq"/>
        </authorList>
    </citation>
    <scope>IDENTIFICATION</scope>
    <source>
        <tissue evidence="3">Gonads</tissue>
    </source>
</reference>
<protein>
    <submittedName>
        <fullName evidence="3">Uncharacterized protein LOC106174085</fullName>
    </submittedName>
</protein>
<dbReference type="GeneID" id="106174085"/>
<feature type="compositionally biased region" description="Basic and acidic residues" evidence="1">
    <location>
        <begin position="12"/>
        <end position="33"/>
    </location>
</feature>
<proteinExistence type="predicted"/>
<evidence type="ECO:0000313" key="3">
    <source>
        <dbReference type="RefSeq" id="XP_013410930.1"/>
    </source>
</evidence>
<dbReference type="RefSeq" id="XP_013410930.1">
    <property type="nucleotide sequence ID" value="XM_013555476.1"/>
</dbReference>